<dbReference type="Pfam" id="PF12833">
    <property type="entry name" value="HTH_18"/>
    <property type="match status" value="1"/>
</dbReference>
<evidence type="ECO:0000256" key="4">
    <source>
        <dbReference type="PROSITE-ProRule" id="PRU00169"/>
    </source>
</evidence>
<dbReference type="SMART" id="SM00448">
    <property type="entry name" value="REC"/>
    <property type="match status" value="1"/>
</dbReference>
<gene>
    <name evidence="7" type="ORF">IQ247_18190</name>
</gene>
<sequence length="303" mass="34739">MKKILVIENQVTLRNFFLKFLNDRGFDAIGAENGSMGVKLAKEHSPLLVICNVKALELNYHSIITDFRQNAATKITPFIFIATETIDRQLLTENKLLSNSYDTYLTQPYQEEELLLTINVQLQKRIIIQQWCVSREFCQQNQTSEAINTFKSESSLLRRATAEPATTGVPQSIFPISNCSLLNKVFQFIEENYHQQINLGDVAEAVGYTATYLTNLVKRQTQKGIYGWIIERRMAEARCLLIKTDQSVSWIAAKVGYPDSGHFSRLFRQNYSISPKAWRDTYSENILVEETFHGTSRMLLTKS</sequence>
<dbReference type="InterPro" id="IPR001789">
    <property type="entry name" value="Sig_transdc_resp-reg_receiver"/>
</dbReference>
<dbReference type="PROSITE" id="PS00041">
    <property type="entry name" value="HTH_ARAC_FAMILY_1"/>
    <property type="match status" value="1"/>
</dbReference>
<evidence type="ECO:0000256" key="1">
    <source>
        <dbReference type="ARBA" id="ARBA00023015"/>
    </source>
</evidence>
<dbReference type="InterPro" id="IPR018062">
    <property type="entry name" value="HTH_AraC-typ_CS"/>
</dbReference>
<name>A0A8J7JU36_9CYAN</name>
<dbReference type="EMBL" id="JADEWL010000064">
    <property type="protein sequence ID" value="MBE9214574.1"/>
    <property type="molecule type" value="Genomic_DNA"/>
</dbReference>
<dbReference type="InterPro" id="IPR009057">
    <property type="entry name" value="Homeodomain-like_sf"/>
</dbReference>
<dbReference type="GO" id="GO:0003700">
    <property type="term" value="F:DNA-binding transcription factor activity"/>
    <property type="evidence" value="ECO:0007669"/>
    <property type="project" value="InterPro"/>
</dbReference>
<organism evidence="7 8">
    <name type="scientific">Plectonema cf. radiosum LEGE 06105</name>
    <dbReference type="NCBI Taxonomy" id="945769"/>
    <lineage>
        <taxon>Bacteria</taxon>
        <taxon>Bacillati</taxon>
        <taxon>Cyanobacteriota</taxon>
        <taxon>Cyanophyceae</taxon>
        <taxon>Oscillatoriophycideae</taxon>
        <taxon>Oscillatoriales</taxon>
        <taxon>Microcoleaceae</taxon>
        <taxon>Plectonema</taxon>
    </lineage>
</organism>
<dbReference type="PROSITE" id="PS01124">
    <property type="entry name" value="HTH_ARAC_FAMILY_2"/>
    <property type="match status" value="1"/>
</dbReference>
<dbReference type="SUPFAM" id="SSF52172">
    <property type="entry name" value="CheY-like"/>
    <property type="match status" value="1"/>
</dbReference>
<dbReference type="PANTHER" id="PTHR43280">
    <property type="entry name" value="ARAC-FAMILY TRANSCRIPTIONAL REGULATOR"/>
    <property type="match status" value="1"/>
</dbReference>
<proteinExistence type="predicted"/>
<accession>A0A8J7JU36</accession>
<feature type="domain" description="Response regulatory" evidence="6">
    <location>
        <begin position="3"/>
        <end position="122"/>
    </location>
</feature>
<dbReference type="PANTHER" id="PTHR43280:SF31">
    <property type="entry name" value="TRANSCRIPTIONAL REGULATORY PROTEIN"/>
    <property type="match status" value="1"/>
</dbReference>
<dbReference type="Proteomes" id="UP000620559">
    <property type="component" value="Unassembled WGS sequence"/>
</dbReference>
<keyword evidence="8" id="KW-1185">Reference proteome</keyword>
<evidence type="ECO:0000259" key="6">
    <source>
        <dbReference type="PROSITE" id="PS50110"/>
    </source>
</evidence>
<dbReference type="InterPro" id="IPR011006">
    <property type="entry name" value="CheY-like_superfamily"/>
</dbReference>
<dbReference type="GO" id="GO:0000160">
    <property type="term" value="P:phosphorelay signal transduction system"/>
    <property type="evidence" value="ECO:0007669"/>
    <property type="project" value="InterPro"/>
</dbReference>
<dbReference type="RefSeq" id="WP_193922518.1">
    <property type="nucleotide sequence ID" value="NZ_JADEWL010000064.1"/>
</dbReference>
<protein>
    <submittedName>
        <fullName evidence="7">Response regulator transcription factor</fullName>
    </submittedName>
</protein>
<evidence type="ECO:0000259" key="5">
    <source>
        <dbReference type="PROSITE" id="PS01124"/>
    </source>
</evidence>
<keyword evidence="2" id="KW-0238">DNA-binding</keyword>
<evidence type="ECO:0000313" key="7">
    <source>
        <dbReference type="EMBL" id="MBE9214574.1"/>
    </source>
</evidence>
<dbReference type="PROSITE" id="PS50110">
    <property type="entry name" value="RESPONSE_REGULATORY"/>
    <property type="match status" value="1"/>
</dbReference>
<dbReference type="Gene3D" id="3.40.50.2300">
    <property type="match status" value="1"/>
</dbReference>
<dbReference type="SMART" id="SM00342">
    <property type="entry name" value="HTH_ARAC"/>
    <property type="match status" value="1"/>
</dbReference>
<evidence type="ECO:0000256" key="2">
    <source>
        <dbReference type="ARBA" id="ARBA00023125"/>
    </source>
</evidence>
<keyword evidence="3" id="KW-0804">Transcription</keyword>
<dbReference type="SUPFAM" id="SSF46689">
    <property type="entry name" value="Homeodomain-like"/>
    <property type="match status" value="2"/>
</dbReference>
<keyword evidence="1" id="KW-0805">Transcription regulation</keyword>
<evidence type="ECO:0000256" key="3">
    <source>
        <dbReference type="ARBA" id="ARBA00023163"/>
    </source>
</evidence>
<comment type="caution">
    <text evidence="4">Lacks conserved residue(s) required for the propagation of feature annotation.</text>
</comment>
<dbReference type="GO" id="GO:0043565">
    <property type="term" value="F:sequence-specific DNA binding"/>
    <property type="evidence" value="ECO:0007669"/>
    <property type="project" value="InterPro"/>
</dbReference>
<dbReference type="AlphaFoldDB" id="A0A8J7JU36"/>
<feature type="domain" description="HTH araC/xylS-type" evidence="5">
    <location>
        <begin position="183"/>
        <end position="281"/>
    </location>
</feature>
<comment type="caution">
    <text evidence="7">The sequence shown here is derived from an EMBL/GenBank/DDBJ whole genome shotgun (WGS) entry which is preliminary data.</text>
</comment>
<dbReference type="Gene3D" id="1.10.10.60">
    <property type="entry name" value="Homeodomain-like"/>
    <property type="match status" value="2"/>
</dbReference>
<reference evidence="7" key="1">
    <citation type="submission" date="2020-10" db="EMBL/GenBank/DDBJ databases">
        <authorList>
            <person name="Castelo-Branco R."/>
            <person name="Eusebio N."/>
            <person name="Adriana R."/>
            <person name="Vieira A."/>
            <person name="Brugerolle De Fraissinette N."/>
            <person name="Rezende De Castro R."/>
            <person name="Schneider M.P."/>
            <person name="Vasconcelos V."/>
            <person name="Leao P.N."/>
        </authorList>
    </citation>
    <scope>NUCLEOTIDE SEQUENCE</scope>
    <source>
        <strain evidence="7">LEGE 06105</strain>
    </source>
</reference>
<dbReference type="InterPro" id="IPR018060">
    <property type="entry name" value="HTH_AraC"/>
</dbReference>
<evidence type="ECO:0000313" key="8">
    <source>
        <dbReference type="Proteomes" id="UP000620559"/>
    </source>
</evidence>